<dbReference type="GO" id="GO:0140359">
    <property type="term" value="F:ABC-type transporter activity"/>
    <property type="evidence" value="ECO:0007669"/>
    <property type="project" value="InterPro"/>
</dbReference>
<keyword evidence="10" id="KW-0808">Transferase</keyword>
<proteinExistence type="inferred from homology"/>
<evidence type="ECO:0000256" key="3">
    <source>
        <dbReference type="ARBA" id="ARBA00022448"/>
    </source>
</evidence>
<feature type="transmembrane region" description="Helical" evidence="8">
    <location>
        <begin position="366"/>
        <end position="384"/>
    </location>
</feature>
<sequence length="389" mass="43005">MKADGNRFSLLRWWSVVLKEFLQLRRDRVTFAMMIGIPIMQLFLFGFAINADPKHLLTGVIAADQSEFTRSFLASLRNSDYFDLTTTLTDETAAREALAKGQLQFVVTIPPDFTRKLVRGEKPSLLVEADATDPAATGLAVASLSQLVQGVVNKNMKGALSPLAGGAGAGPGGAAPPFDVRIHKLYNPEGITQYNIIPGLMGTILTMTMVMMTGLAMTRERERGTMENLLATPVHPLEVMTGKIVPYIFIGLVQVTIILLMAFFVFHVPFVGSVWMVYVSALLFIVASLTVGITLSSLAQNQLQATQLTFFYFLPNILLSGFMFPFVGMPKWAQVIGNLLPMTYFNRLTRGILLKGNGWVELWPSIWPLMVFTVVVLGVALRFYRRTLD</sequence>
<dbReference type="PANTHER" id="PTHR30294">
    <property type="entry name" value="MEMBRANE COMPONENT OF ABC TRANSPORTER YHHJ-RELATED"/>
    <property type="match status" value="1"/>
</dbReference>
<evidence type="ECO:0000256" key="5">
    <source>
        <dbReference type="ARBA" id="ARBA00022692"/>
    </source>
</evidence>
<evidence type="ECO:0000256" key="1">
    <source>
        <dbReference type="ARBA" id="ARBA00004651"/>
    </source>
</evidence>
<feature type="domain" description="ABC transmembrane type-2" evidence="9">
    <location>
        <begin position="145"/>
        <end position="387"/>
    </location>
</feature>
<feature type="transmembrane region" description="Helical" evidence="8">
    <location>
        <begin position="275"/>
        <end position="298"/>
    </location>
</feature>
<dbReference type="Gene3D" id="3.40.1710.10">
    <property type="entry name" value="abc type-2 transporter like domain"/>
    <property type="match status" value="1"/>
</dbReference>
<name>A0A2N4TVB1_RALPI</name>
<keyword evidence="6 8" id="KW-1133">Transmembrane helix</keyword>
<comment type="caution">
    <text evidence="10">The sequence shown here is derived from an EMBL/GenBank/DDBJ whole genome shotgun (WGS) entry which is preliminary data.</text>
</comment>
<keyword evidence="3" id="KW-0813">Transport</keyword>
<dbReference type="EMBL" id="PKQE01000001">
    <property type="protein sequence ID" value="PLC43650.1"/>
    <property type="molecule type" value="Genomic_DNA"/>
</dbReference>
<comment type="similarity">
    <text evidence="2">Belongs to the ABC-2 integral membrane protein family.</text>
</comment>
<dbReference type="Pfam" id="PF12698">
    <property type="entry name" value="ABC2_membrane_3"/>
    <property type="match status" value="1"/>
</dbReference>
<dbReference type="OrthoDB" id="9808686at2"/>
<feature type="transmembrane region" description="Helical" evidence="8">
    <location>
        <begin position="244"/>
        <end position="269"/>
    </location>
</feature>
<gene>
    <name evidence="10" type="ORF">C0Q88_02765</name>
</gene>
<evidence type="ECO:0000256" key="7">
    <source>
        <dbReference type="ARBA" id="ARBA00023136"/>
    </source>
</evidence>
<evidence type="ECO:0000313" key="11">
    <source>
        <dbReference type="Proteomes" id="UP000234456"/>
    </source>
</evidence>
<protein>
    <submittedName>
        <fullName evidence="10">Mannose-1-phosphate guanyltransferase</fullName>
    </submittedName>
</protein>
<evidence type="ECO:0000259" key="9">
    <source>
        <dbReference type="PROSITE" id="PS51012"/>
    </source>
</evidence>
<feature type="transmembrane region" description="Helical" evidence="8">
    <location>
        <begin position="29"/>
        <end position="49"/>
    </location>
</feature>
<evidence type="ECO:0000256" key="2">
    <source>
        <dbReference type="ARBA" id="ARBA00007783"/>
    </source>
</evidence>
<dbReference type="AlphaFoldDB" id="A0A2N4TVB1"/>
<comment type="subcellular location">
    <subcellularLocation>
        <location evidence="1">Cell membrane</location>
        <topology evidence="1">Multi-pass membrane protein</topology>
    </subcellularLocation>
</comment>
<dbReference type="InterPro" id="IPR051449">
    <property type="entry name" value="ABC-2_transporter_component"/>
</dbReference>
<keyword evidence="5 8" id="KW-0812">Transmembrane</keyword>
<feature type="transmembrane region" description="Helical" evidence="8">
    <location>
        <begin position="310"/>
        <end position="329"/>
    </location>
</feature>
<evidence type="ECO:0000256" key="8">
    <source>
        <dbReference type="SAM" id="Phobius"/>
    </source>
</evidence>
<accession>A0A2N4TVB1</accession>
<dbReference type="PROSITE" id="PS51012">
    <property type="entry name" value="ABC_TM2"/>
    <property type="match status" value="1"/>
</dbReference>
<reference evidence="10 11" key="1">
    <citation type="submission" date="2017-12" db="EMBL/GenBank/DDBJ databases">
        <title>Draft genome sequence of Ralstonia pickettii 52.</title>
        <authorList>
            <person name="Zheng B."/>
        </authorList>
    </citation>
    <scope>NUCLEOTIDE SEQUENCE [LARGE SCALE GENOMIC DNA]</scope>
    <source>
        <strain evidence="10 11">52</strain>
    </source>
</reference>
<dbReference type="GO" id="GO:0005886">
    <property type="term" value="C:plasma membrane"/>
    <property type="evidence" value="ECO:0007669"/>
    <property type="project" value="UniProtKB-SubCell"/>
</dbReference>
<evidence type="ECO:0000313" key="10">
    <source>
        <dbReference type="EMBL" id="PLC43650.1"/>
    </source>
</evidence>
<evidence type="ECO:0000256" key="6">
    <source>
        <dbReference type="ARBA" id="ARBA00022989"/>
    </source>
</evidence>
<dbReference type="InterPro" id="IPR013525">
    <property type="entry name" value="ABC2_TM"/>
</dbReference>
<keyword evidence="4" id="KW-1003">Cell membrane</keyword>
<keyword evidence="7 8" id="KW-0472">Membrane</keyword>
<dbReference type="RefSeq" id="WP_102064259.1">
    <property type="nucleotide sequence ID" value="NZ_PKQE01000001.1"/>
</dbReference>
<evidence type="ECO:0000256" key="4">
    <source>
        <dbReference type="ARBA" id="ARBA00022475"/>
    </source>
</evidence>
<dbReference type="PANTHER" id="PTHR30294:SF29">
    <property type="entry name" value="MULTIDRUG ABC TRANSPORTER PERMEASE YBHS-RELATED"/>
    <property type="match status" value="1"/>
</dbReference>
<feature type="transmembrane region" description="Helical" evidence="8">
    <location>
        <begin position="196"/>
        <end position="217"/>
    </location>
</feature>
<organism evidence="10 11">
    <name type="scientific">Ralstonia pickettii</name>
    <name type="common">Burkholderia pickettii</name>
    <dbReference type="NCBI Taxonomy" id="329"/>
    <lineage>
        <taxon>Bacteria</taxon>
        <taxon>Pseudomonadati</taxon>
        <taxon>Pseudomonadota</taxon>
        <taxon>Betaproteobacteria</taxon>
        <taxon>Burkholderiales</taxon>
        <taxon>Burkholderiaceae</taxon>
        <taxon>Ralstonia</taxon>
    </lineage>
</organism>
<dbReference type="GO" id="GO:0016740">
    <property type="term" value="F:transferase activity"/>
    <property type="evidence" value="ECO:0007669"/>
    <property type="project" value="UniProtKB-KW"/>
</dbReference>
<dbReference type="Proteomes" id="UP000234456">
    <property type="component" value="Unassembled WGS sequence"/>
</dbReference>
<dbReference type="InterPro" id="IPR047817">
    <property type="entry name" value="ABC2_TM_bact-type"/>
</dbReference>